<keyword evidence="2" id="KW-1185">Reference proteome</keyword>
<dbReference type="PANTHER" id="PTHR24148:SF64">
    <property type="entry name" value="HETEROKARYON INCOMPATIBILITY DOMAIN-CONTAINING PROTEIN"/>
    <property type="match status" value="1"/>
</dbReference>
<gene>
    <name evidence="1" type="ORF">L207DRAFT_383849</name>
</gene>
<dbReference type="AlphaFoldDB" id="A0A2J6R1F4"/>
<proteinExistence type="predicted"/>
<dbReference type="Proteomes" id="UP000235786">
    <property type="component" value="Unassembled WGS sequence"/>
</dbReference>
<dbReference type="Pfam" id="PF26639">
    <property type="entry name" value="Het-6_barrel"/>
    <property type="match status" value="1"/>
</dbReference>
<dbReference type="InterPro" id="IPR052895">
    <property type="entry name" value="HetReg/Transcr_Mod"/>
</dbReference>
<reference evidence="1 2" key="1">
    <citation type="submission" date="2016-04" db="EMBL/GenBank/DDBJ databases">
        <title>A degradative enzymes factory behind the ericoid mycorrhizal symbiosis.</title>
        <authorList>
            <consortium name="DOE Joint Genome Institute"/>
            <person name="Martino E."/>
            <person name="Morin E."/>
            <person name="Grelet G."/>
            <person name="Kuo A."/>
            <person name="Kohler A."/>
            <person name="Daghino S."/>
            <person name="Barry K."/>
            <person name="Choi C."/>
            <person name="Cichocki N."/>
            <person name="Clum A."/>
            <person name="Copeland A."/>
            <person name="Hainaut M."/>
            <person name="Haridas S."/>
            <person name="Labutti K."/>
            <person name="Lindquist E."/>
            <person name="Lipzen A."/>
            <person name="Khouja H.-R."/>
            <person name="Murat C."/>
            <person name="Ohm R."/>
            <person name="Olson A."/>
            <person name="Spatafora J."/>
            <person name="Veneault-Fourrey C."/>
            <person name="Henrissat B."/>
            <person name="Grigoriev I."/>
            <person name="Martin F."/>
            <person name="Perotto S."/>
        </authorList>
    </citation>
    <scope>NUCLEOTIDE SEQUENCE [LARGE SCALE GENOMIC DNA]</scope>
    <source>
        <strain evidence="1 2">F</strain>
    </source>
</reference>
<organism evidence="1 2">
    <name type="scientific">Hyaloscypha variabilis (strain UAMH 11265 / GT02V1 / F)</name>
    <name type="common">Meliniomyces variabilis</name>
    <dbReference type="NCBI Taxonomy" id="1149755"/>
    <lineage>
        <taxon>Eukaryota</taxon>
        <taxon>Fungi</taxon>
        <taxon>Dikarya</taxon>
        <taxon>Ascomycota</taxon>
        <taxon>Pezizomycotina</taxon>
        <taxon>Leotiomycetes</taxon>
        <taxon>Helotiales</taxon>
        <taxon>Hyaloscyphaceae</taxon>
        <taxon>Hyaloscypha</taxon>
        <taxon>Hyaloscypha variabilis</taxon>
    </lineage>
</organism>
<feature type="non-terminal residue" evidence="1">
    <location>
        <position position="63"/>
    </location>
</feature>
<evidence type="ECO:0000313" key="1">
    <source>
        <dbReference type="EMBL" id="PMD32335.1"/>
    </source>
</evidence>
<dbReference type="PANTHER" id="PTHR24148">
    <property type="entry name" value="ANKYRIN REPEAT DOMAIN-CONTAINING PROTEIN 39 HOMOLOG-RELATED"/>
    <property type="match status" value="1"/>
</dbReference>
<dbReference type="EMBL" id="KZ613959">
    <property type="protein sequence ID" value="PMD32335.1"/>
    <property type="molecule type" value="Genomic_DNA"/>
</dbReference>
<dbReference type="OrthoDB" id="2157530at2759"/>
<protein>
    <submittedName>
        <fullName evidence="1">Uncharacterized protein</fullName>
    </submittedName>
</protein>
<feature type="non-terminal residue" evidence="1">
    <location>
        <position position="1"/>
    </location>
</feature>
<sequence length="63" mass="6802">RRLMTTSQGRIGVAPKAAKQGDIICILFGSSIPMVVRPIPDFENCFTLVGECYVEGVMDGEAL</sequence>
<evidence type="ECO:0000313" key="2">
    <source>
        <dbReference type="Proteomes" id="UP000235786"/>
    </source>
</evidence>
<accession>A0A2J6R1F4</accession>
<name>A0A2J6R1F4_HYAVF</name>